<reference evidence="1 2" key="1">
    <citation type="submission" date="2014-04" db="EMBL/GenBank/DDBJ databases">
        <authorList>
            <consortium name="DOE Joint Genome Institute"/>
            <person name="Kuo A."/>
            <person name="Ruytinx J."/>
            <person name="Rineau F."/>
            <person name="Colpaert J."/>
            <person name="Kohler A."/>
            <person name="Nagy L.G."/>
            <person name="Floudas D."/>
            <person name="Copeland A."/>
            <person name="Barry K.W."/>
            <person name="Cichocki N."/>
            <person name="Veneault-Fourrey C."/>
            <person name="LaButti K."/>
            <person name="Lindquist E.A."/>
            <person name="Lipzen A."/>
            <person name="Lundell T."/>
            <person name="Morin E."/>
            <person name="Murat C."/>
            <person name="Sun H."/>
            <person name="Tunlid A."/>
            <person name="Henrissat B."/>
            <person name="Grigoriev I.V."/>
            <person name="Hibbett D.S."/>
            <person name="Martin F."/>
            <person name="Nordberg H.P."/>
            <person name="Cantor M.N."/>
            <person name="Hua S.X."/>
        </authorList>
    </citation>
    <scope>NUCLEOTIDE SEQUENCE [LARGE SCALE GENOMIC DNA]</scope>
    <source>
        <strain evidence="1 2">UH-Slu-Lm8-n1</strain>
    </source>
</reference>
<dbReference type="HOGENOM" id="CLU_2279331_0_0_1"/>
<proteinExistence type="predicted"/>
<dbReference type="OrthoDB" id="2660915at2759"/>
<dbReference type="EMBL" id="KN835318">
    <property type="protein sequence ID" value="KIK40028.1"/>
    <property type="molecule type" value="Genomic_DNA"/>
</dbReference>
<accession>A0A0D0B8I3</accession>
<dbReference type="InParanoid" id="A0A0D0B8I3"/>
<protein>
    <submittedName>
        <fullName evidence="1">Uncharacterized protein</fullName>
    </submittedName>
</protein>
<dbReference type="Proteomes" id="UP000054485">
    <property type="component" value="Unassembled WGS sequence"/>
</dbReference>
<evidence type="ECO:0000313" key="1">
    <source>
        <dbReference type="EMBL" id="KIK40028.1"/>
    </source>
</evidence>
<organism evidence="1 2">
    <name type="scientific">Suillus luteus UH-Slu-Lm8-n1</name>
    <dbReference type="NCBI Taxonomy" id="930992"/>
    <lineage>
        <taxon>Eukaryota</taxon>
        <taxon>Fungi</taxon>
        <taxon>Dikarya</taxon>
        <taxon>Basidiomycota</taxon>
        <taxon>Agaricomycotina</taxon>
        <taxon>Agaricomycetes</taxon>
        <taxon>Agaricomycetidae</taxon>
        <taxon>Boletales</taxon>
        <taxon>Suillineae</taxon>
        <taxon>Suillaceae</taxon>
        <taxon>Suillus</taxon>
    </lineage>
</organism>
<gene>
    <name evidence="1" type="ORF">CY34DRAFT_88103</name>
</gene>
<evidence type="ECO:0000313" key="2">
    <source>
        <dbReference type="Proteomes" id="UP000054485"/>
    </source>
</evidence>
<reference evidence="2" key="2">
    <citation type="submission" date="2015-01" db="EMBL/GenBank/DDBJ databases">
        <title>Evolutionary Origins and Diversification of the Mycorrhizal Mutualists.</title>
        <authorList>
            <consortium name="DOE Joint Genome Institute"/>
            <consortium name="Mycorrhizal Genomics Consortium"/>
            <person name="Kohler A."/>
            <person name="Kuo A."/>
            <person name="Nagy L.G."/>
            <person name="Floudas D."/>
            <person name="Copeland A."/>
            <person name="Barry K.W."/>
            <person name="Cichocki N."/>
            <person name="Veneault-Fourrey C."/>
            <person name="LaButti K."/>
            <person name="Lindquist E.A."/>
            <person name="Lipzen A."/>
            <person name="Lundell T."/>
            <person name="Morin E."/>
            <person name="Murat C."/>
            <person name="Riley R."/>
            <person name="Ohm R."/>
            <person name="Sun H."/>
            <person name="Tunlid A."/>
            <person name="Henrissat B."/>
            <person name="Grigoriev I.V."/>
            <person name="Hibbett D.S."/>
            <person name="Martin F."/>
        </authorList>
    </citation>
    <scope>NUCLEOTIDE SEQUENCE [LARGE SCALE GENOMIC DNA]</scope>
    <source>
        <strain evidence="2">UH-Slu-Lm8-n1</strain>
    </source>
</reference>
<dbReference type="AlphaFoldDB" id="A0A0D0B8I3"/>
<name>A0A0D0B8I3_9AGAM</name>
<sequence>MPQESATNTLWTECECELVANAEKVNNINSLQSKVMLHYQTADKAMYLSSTVFMSLHNSDQSLMAYIYGLLPNHLRSSLITDLILSFGNMNILINKDTNQGM</sequence>
<keyword evidence="2" id="KW-1185">Reference proteome</keyword>